<dbReference type="SUPFAM" id="SSF53448">
    <property type="entry name" value="Nucleotide-diphospho-sugar transferases"/>
    <property type="match status" value="1"/>
</dbReference>
<dbReference type="InterPro" id="IPR029044">
    <property type="entry name" value="Nucleotide-diphossugar_trans"/>
</dbReference>
<dbReference type="EMBL" id="BMYI01000019">
    <property type="protein sequence ID" value="GHC36221.1"/>
    <property type="molecule type" value="Genomic_DNA"/>
</dbReference>
<dbReference type="Pfam" id="PF00535">
    <property type="entry name" value="Glycos_transf_2"/>
    <property type="match status" value="1"/>
</dbReference>
<protein>
    <recommendedName>
        <fullName evidence="1">Glycosyltransferase 2-like domain-containing protein</fullName>
    </recommendedName>
</protein>
<sequence>MLSIVIPVWNDPAGLARLLPSLLPLPHLARIIVVDDCSDTPVSPRTLNLPHLEGEDRVLWLRSDVQRGAGHARNFGLAHVTSSHVMYLDSDDTILPDLAALITELLAAPAEAFDFCLFRHVESRQRSKGQPGPLPLDQFHWDLAAIGDGPRGLTVAQATRLCRVSAYPWNKIYKTAFLTGNGIFCTEIPVHNDVELHWRSFFCARRICASDRLCIEHFVHEIGSRLTNRRDSNRLRVFEALAALRQACETDGDLMITFGDALIEFYLNLFRWIEKRLDPGERLVLRDRATDFLLASIDRPAFRLLAAKDPVLAGRVNDFLERGVL</sequence>
<name>A0ABQ3FRM3_9RHOB</name>
<accession>A0ABQ3FRM3</accession>
<keyword evidence="3" id="KW-1185">Reference proteome</keyword>
<evidence type="ECO:0000313" key="2">
    <source>
        <dbReference type="EMBL" id="GHC36221.1"/>
    </source>
</evidence>
<gene>
    <name evidence="2" type="ORF">GCM10007291_42080</name>
</gene>
<dbReference type="RefSeq" id="WP_189382152.1">
    <property type="nucleotide sequence ID" value="NZ_BMYI01000019.1"/>
</dbReference>
<dbReference type="InterPro" id="IPR001173">
    <property type="entry name" value="Glyco_trans_2-like"/>
</dbReference>
<evidence type="ECO:0000313" key="3">
    <source>
        <dbReference type="Proteomes" id="UP000658305"/>
    </source>
</evidence>
<dbReference type="Proteomes" id="UP000658305">
    <property type="component" value="Unassembled WGS sequence"/>
</dbReference>
<evidence type="ECO:0000259" key="1">
    <source>
        <dbReference type="Pfam" id="PF00535"/>
    </source>
</evidence>
<dbReference type="PANTHER" id="PTHR22916:SF3">
    <property type="entry name" value="UDP-GLCNAC:BETAGAL BETA-1,3-N-ACETYLGLUCOSAMINYLTRANSFERASE-LIKE PROTEIN 1"/>
    <property type="match status" value="1"/>
</dbReference>
<organism evidence="2 3">
    <name type="scientific">Gemmobacter nanjingensis</name>
    <dbReference type="NCBI Taxonomy" id="488454"/>
    <lineage>
        <taxon>Bacteria</taxon>
        <taxon>Pseudomonadati</taxon>
        <taxon>Pseudomonadota</taxon>
        <taxon>Alphaproteobacteria</taxon>
        <taxon>Rhodobacterales</taxon>
        <taxon>Paracoccaceae</taxon>
        <taxon>Gemmobacter</taxon>
    </lineage>
</organism>
<proteinExistence type="predicted"/>
<dbReference type="Gene3D" id="3.90.550.10">
    <property type="entry name" value="Spore Coat Polysaccharide Biosynthesis Protein SpsA, Chain A"/>
    <property type="match status" value="1"/>
</dbReference>
<reference evidence="3" key="1">
    <citation type="journal article" date="2019" name="Int. J. Syst. Evol. Microbiol.">
        <title>The Global Catalogue of Microorganisms (GCM) 10K type strain sequencing project: providing services to taxonomists for standard genome sequencing and annotation.</title>
        <authorList>
            <consortium name="The Broad Institute Genomics Platform"/>
            <consortium name="The Broad Institute Genome Sequencing Center for Infectious Disease"/>
            <person name="Wu L."/>
            <person name="Ma J."/>
        </authorList>
    </citation>
    <scope>NUCLEOTIDE SEQUENCE [LARGE SCALE GENOMIC DNA]</scope>
    <source>
        <strain evidence="3">KCTC 23298</strain>
    </source>
</reference>
<dbReference type="CDD" id="cd00761">
    <property type="entry name" value="Glyco_tranf_GTA_type"/>
    <property type="match status" value="1"/>
</dbReference>
<dbReference type="PANTHER" id="PTHR22916">
    <property type="entry name" value="GLYCOSYLTRANSFERASE"/>
    <property type="match status" value="1"/>
</dbReference>
<feature type="domain" description="Glycosyltransferase 2-like" evidence="1">
    <location>
        <begin position="3"/>
        <end position="121"/>
    </location>
</feature>
<comment type="caution">
    <text evidence="2">The sequence shown here is derived from an EMBL/GenBank/DDBJ whole genome shotgun (WGS) entry which is preliminary data.</text>
</comment>